<gene>
    <name evidence="2" type="ORF">PCOR1329_LOCUS29563</name>
</gene>
<proteinExistence type="predicted"/>
<evidence type="ECO:0000313" key="2">
    <source>
        <dbReference type="EMBL" id="CAK0831129.1"/>
    </source>
</evidence>
<reference evidence="2" key="1">
    <citation type="submission" date="2023-10" db="EMBL/GenBank/DDBJ databases">
        <authorList>
            <person name="Chen Y."/>
            <person name="Shah S."/>
            <person name="Dougan E. K."/>
            <person name="Thang M."/>
            <person name="Chan C."/>
        </authorList>
    </citation>
    <scope>NUCLEOTIDE SEQUENCE [LARGE SCALE GENOMIC DNA]</scope>
</reference>
<name>A0ABN9SHH5_9DINO</name>
<dbReference type="EMBL" id="CAUYUJ010011123">
    <property type="protein sequence ID" value="CAK0831129.1"/>
    <property type="molecule type" value="Genomic_DNA"/>
</dbReference>
<evidence type="ECO:0000313" key="3">
    <source>
        <dbReference type="Proteomes" id="UP001189429"/>
    </source>
</evidence>
<feature type="region of interest" description="Disordered" evidence="1">
    <location>
        <begin position="505"/>
        <end position="544"/>
    </location>
</feature>
<accession>A0ABN9SHH5</accession>
<feature type="compositionally biased region" description="Basic and acidic residues" evidence="1">
    <location>
        <begin position="7"/>
        <end position="28"/>
    </location>
</feature>
<dbReference type="Proteomes" id="UP001189429">
    <property type="component" value="Unassembled WGS sequence"/>
</dbReference>
<feature type="compositionally biased region" description="Basic and acidic residues" evidence="1">
    <location>
        <begin position="47"/>
        <end position="70"/>
    </location>
</feature>
<evidence type="ECO:0000256" key="1">
    <source>
        <dbReference type="SAM" id="MobiDB-lite"/>
    </source>
</evidence>
<comment type="caution">
    <text evidence="2">The sequence shown here is derived from an EMBL/GenBank/DDBJ whole genome shotgun (WGS) entry which is preliminary data.</text>
</comment>
<sequence length="585" mass="63509">MSSYVADELHKEASVLKERRKVREEGSTARRGGAGSGAGDSTAGRQSRADKLASENRMPKEKLAAADGKGKGKSGAAAAADGKLYVVFNWQCGRGVPSNFEGYDCQPAKSIAHTEGRVSLPSDAAKCDASELLDGRPRELRHDWRQRLLRGPEQVREPVVPYFEKLRAVNQEFADRDTTALPSAGVWRGLQIPASHNLSLSQVDIEAAFHRVGAPPGLDEMFALPAVPVDALREVLPVVGIGARLEGKVIAAGINGDRIIQDRRAVPDVGEEAGAAVYVDGVAAIGRSPTSVSTTTEQVQHQHLEANNLKCKGVHSDPEEHKFTVLNFDIETGRISASKGRIWKLRLALLEIAERGYCSGDDMLPLLGHYTWAAILRRCLLGVFHGARRFARAAGSRRWRLWPEVATECRVAAALIAFAYLGTKLEVDPAALATDASTGSGNVKGSGFGGFAVTEKTWNPRDVWAAASCMGRWRYRSEAAVGARRHALGAAQNHAHFNAIMNMEGAASPEGDDDMDQSSRALASRRDSREKLPGPNVSPSEVEQATFEDIDPNFLLPLDSWKLEVFGRWQRPEDTMRLEGRALIT</sequence>
<feature type="region of interest" description="Disordered" evidence="1">
    <location>
        <begin position="1"/>
        <end position="75"/>
    </location>
</feature>
<feature type="non-terminal residue" evidence="2">
    <location>
        <position position="585"/>
    </location>
</feature>
<protein>
    <submittedName>
        <fullName evidence="2">Uncharacterized protein</fullName>
    </submittedName>
</protein>
<organism evidence="2 3">
    <name type="scientific">Prorocentrum cordatum</name>
    <dbReference type="NCBI Taxonomy" id="2364126"/>
    <lineage>
        <taxon>Eukaryota</taxon>
        <taxon>Sar</taxon>
        <taxon>Alveolata</taxon>
        <taxon>Dinophyceae</taxon>
        <taxon>Prorocentrales</taxon>
        <taxon>Prorocentraceae</taxon>
        <taxon>Prorocentrum</taxon>
    </lineage>
</organism>
<keyword evidence="3" id="KW-1185">Reference proteome</keyword>